<dbReference type="EMBL" id="CANHGI010000004">
    <property type="protein sequence ID" value="CAI5449119.1"/>
    <property type="molecule type" value="Genomic_DNA"/>
</dbReference>
<protein>
    <recommendedName>
        <fullName evidence="4">Galectin</fullName>
    </recommendedName>
</protein>
<feature type="signal peptide" evidence="1">
    <location>
        <begin position="1"/>
        <end position="16"/>
    </location>
</feature>
<evidence type="ECO:0008006" key="4">
    <source>
        <dbReference type="Google" id="ProtNLM"/>
    </source>
</evidence>
<keyword evidence="1" id="KW-0732">Signal</keyword>
<feature type="chain" id="PRO_5040474398" description="Galectin" evidence="1">
    <location>
        <begin position="17"/>
        <end position="177"/>
    </location>
</feature>
<dbReference type="AlphaFoldDB" id="A0A9P1IQD0"/>
<dbReference type="Proteomes" id="UP001152747">
    <property type="component" value="Unassembled WGS sequence"/>
</dbReference>
<evidence type="ECO:0000256" key="1">
    <source>
        <dbReference type="SAM" id="SignalP"/>
    </source>
</evidence>
<accession>A0A9P1IQD0</accession>
<comment type="caution">
    <text evidence="2">The sequence shown here is derived from an EMBL/GenBank/DDBJ whole genome shotgun (WGS) entry which is preliminary data.</text>
</comment>
<organism evidence="2 3">
    <name type="scientific">Caenorhabditis angaria</name>
    <dbReference type="NCBI Taxonomy" id="860376"/>
    <lineage>
        <taxon>Eukaryota</taxon>
        <taxon>Metazoa</taxon>
        <taxon>Ecdysozoa</taxon>
        <taxon>Nematoda</taxon>
        <taxon>Chromadorea</taxon>
        <taxon>Rhabditida</taxon>
        <taxon>Rhabditina</taxon>
        <taxon>Rhabditomorpha</taxon>
        <taxon>Rhabditoidea</taxon>
        <taxon>Rhabditidae</taxon>
        <taxon>Peloderinae</taxon>
        <taxon>Caenorhabditis</taxon>
    </lineage>
</organism>
<name>A0A9P1IQD0_9PELO</name>
<evidence type="ECO:0000313" key="3">
    <source>
        <dbReference type="Proteomes" id="UP001152747"/>
    </source>
</evidence>
<keyword evidence="3" id="KW-1185">Reference proteome</keyword>
<sequence length="177" mass="19920">MIGTFLIFAIVQAALALDCGKTEINNPQSMQFHVFSQEISTGEVYLDGKIGDISRNVEFYVYRALPQSTIQIESLTFLTRFNPSEKSTKFFVFNSEMRMEEQGKLNGVRINANSNNNFKIQFLPQEFKVFTNGQLLQSVARKFDKHGTIQGLAIAGNFKTLSIDLNCNKLTKNGESS</sequence>
<proteinExistence type="predicted"/>
<gene>
    <name evidence="2" type="ORF">CAMP_LOCUS11756</name>
</gene>
<reference evidence="2" key="1">
    <citation type="submission" date="2022-11" db="EMBL/GenBank/DDBJ databases">
        <authorList>
            <person name="Kikuchi T."/>
        </authorList>
    </citation>
    <scope>NUCLEOTIDE SEQUENCE</scope>
    <source>
        <strain evidence="2">PS1010</strain>
    </source>
</reference>
<evidence type="ECO:0000313" key="2">
    <source>
        <dbReference type="EMBL" id="CAI5449119.1"/>
    </source>
</evidence>